<proteinExistence type="predicted"/>
<dbReference type="Gene3D" id="3.40.50.1460">
    <property type="match status" value="1"/>
</dbReference>
<evidence type="ECO:0000313" key="3">
    <source>
        <dbReference type="Proteomes" id="UP001596915"/>
    </source>
</evidence>
<reference evidence="3" key="1">
    <citation type="journal article" date="2019" name="Int. J. Syst. Evol. Microbiol.">
        <title>The Global Catalogue of Microorganisms (GCM) 10K type strain sequencing project: providing services to taxonomists for standard genome sequencing and annotation.</title>
        <authorList>
            <consortium name="The Broad Institute Genomics Platform"/>
            <consortium name="The Broad Institute Genome Sequencing Center for Infectious Disease"/>
            <person name="Wu L."/>
            <person name="Ma J."/>
        </authorList>
    </citation>
    <scope>NUCLEOTIDE SEQUENCE [LARGE SCALE GENOMIC DNA]</scope>
    <source>
        <strain evidence="3">JCM 12607</strain>
    </source>
</reference>
<organism evidence="2 3">
    <name type="scientific">Streptomyces sanglieri</name>
    <dbReference type="NCBI Taxonomy" id="193460"/>
    <lineage>
        <taxon>Bacteria</taxon>
        <taxon>Bacillati</taxon>
        <taxon>Actinomycetota</taxon>
        <taxon>Actinomycetes</taxon>
        <taxon>Kitasatosporales</taxon>
        <taxon>Streptomycetaceae</taxon>
        <taxon>Streptomyces</taxon>
    </lineage>
</organism>
<dbReference type="Proteomes" id="UP001596915">
    <property type="component" value="Unassembled WGS sequence"/>
</dbReference>
<feature type="domain" description="Peptidase C14 caspase" evidence="1">
    <location>
        <begin position="11"/>
        <end position="236"/>
    </location>
</feature>
<name>A0ABW2WQ80_9ACTN</name>
<dbReference type="EMBL" id="JBHTGL010000006">
    <property type="protein sequence ID" value="MFD0622407.1"/>
    <property type="molecule type" value="Genomic_DNA"/>
</dbReference>
<dbReference type="InterPro" id="IPR011600">
    <property type="entry name" value="Pept_C14_caspase"/>
</dbReference>
<accession>A0ABW2WQ80</accession>
<dbReference type="NCBIfam" id="NF047832">
    <property type="entry name" value="caspase_w_EACC1"/>
    <property type="match status" value="1"/>
</dbReference>
<comment type="caution">
    <text evidence="2">The sequence shown here is derived from an EMBL/GenBank/DDBJ whole genome shotgun (WGS) entry which is preliminary data.</text>
</comment>
<sequence>MTVPDPAGSRAILIGVHSAADGLGMGALPAVEQNLAAMRRLLTDGTVWDLPDEHCFSVPEPAYPHEVLDEVQRAAAEASDTLLLYYSGHGLLVGESQDLHLALRGVHWEDDCLSYAKLRTRLRQSGSRARRTVVILDCCYSGKALNGEMGAAAEEDQGDPSAEQQELAALVAGKADIEGVCVLTASAATRKALSPVGERYSAFTGELIHVLSHGVEGGSEYLDMTAIYDAVSARLALRPGMPVPQFGTRGHGAGIMIAANRAHRPPEPPDRAVNGSAEVRPAHAVPIPDRGLAPVLATYKGVEIRDRQVLLQFLTQLKADDRDADV</sequence>
<keyword evidence="3" id="KW-1185">Reference proteome</keyword>
<evidence type="ECO:0000313" key="2">
    <source>
        <dbReference type="EMBL" id="MFD0622407.1"/>
    </source>
</evidence>
<evidence type="ECO:0000259" key="1">
    <source>
        <dbReference type="Pfam" id="PF00656"/>
    </source>
</evidence>
<protein>
    <submittedName>
        <fullName evidence="2">Caspase family protein</fullName>
    </submittedName>
</protein>
<dbReference type="Pfam" id="PF00656">
    <property type="entry name" value="Peptidase_C14"/>
    <property type="match status" value="1"/>
</dbReference>
<gene>
    <name evidence="2" type="ORF">ACFQ2K_05760</name>
</gene>